<name>A0AAV5SW87_9BILA</name>
<gene>
    <name evidence="1" type="ORF">PENTCL1PPCAC_9155</name>
</gene>
<dbReference type="EMBL" id="BTSX01000002">
    <property type="protein sequence ID" value="GMS86980.1"/>
    <property type="molecule type" value="Genomic_DNA"/>
</dbReference>
<reference evidence="1" key="1">
    <citation type="submission" date="2023-10" db="EMBL/GenBank/DDBJ databases">
        <title>Genome assembly of Pristionchus species.</title>
        <authorList>
            <person name="Yoshida K."/>
            <person name="Sommer R.J."/>
        </authorList>
    </citation>
    <scope>NUCLEOTIDE SEQUENCE</scope>
    <source>
        <strain evidence="1">RS0144</strain>
    </source>
</reference>
<dbReference type="Proteomes" id="UP001432027">
    <property type="component" value="Unassembled WGS sequence"/>
</dbReference>
<evidence type="ECO:0000313" key="1">
    <source>
        <dbReference type="EMBL" id="GMS86980.1"/>
    </source>
</evidence>
<sequence length="75" mass="8442">LNRFFSPFSRYTASSFLSLDASFTLSISGRREATLARLGDCWSERLRPYSPSNLHHLGPMHVSYPLPLVVPSSSR</sequence>
<feature type="non-terminal residue" evidence="1">
    <location>
        <position position="1"/>
    </location>
</feature>
<evidence type="ECO:0000313" key="2">
    <source>
        <dbReference type="Proteomes" id="UP001432027"/>
    </source>
</evidence>
<dbReference type="AlphaFoldDB" id="A0AAV5SW87"/>
<accession>A0AAV5SW87</accession>
<keyword evidence="2" id="KW-1185">Reference proteome</keyword>
<comment type="caution">
    <text evidence="1">The sequence shown here is derived from an EMBL/GenBank/DDBJ whole genome shotgun (WGS) entry which is preliminary data.</text>
</comment>
<protein>
    <submittedName>
        <fullName evidence="1">Uncharacterized protein</fullName>
    </submittedName>
</protein>
<proteinExistence type="predicted"/>
<organism evidence="1 2">
    <name type="scientific">Pristionchus entomophagus</name>
    <dbReference type="NCBI Taxonomy" id="358040"/>
    <lineage>
        <taxon>Eukaryota</taxon>
        <taxon>Metazoa</taxon>
        <taxon>Ecdysozoa</taxon>
        <taxon>Nematoda</taxon>
        <taxon>Chromadorea</taxon>
        <taxon>Rhabditida</taxon>
        <taxon>Rhabditina</taxon>
        <taxon>Diplogasteromorpha</taxon>
        <taxon>Diplogasteroidea</taxon>
        <taxon>Neodiplogasteridae</taxon>
        <taxon>Pristionchus</taxon>
    </lineage>
</organism>